<dbReference type="InterPro" id="IPR013108">
    <property type="entry name" value="Amidohydro_3"/>
</dbReference>
<dbReference type="PANTHER" id="PTHR22642">
    <property type="entry name" value="IMIDAZOLONEPROPIONASE"/>
    <property type="match status" value="1"/>
</dbReference>
<dbReference type="RefSeq" id="WP_084472393.1">
    <property type="nucleotide sequence ID" value="NZ_SMFR01000002.1"/>
</dbReference>
<dbReference type="OrthoDB" id="3173428at2"/>
<reference evidence="2 3" key="1">
    <citation type="submission" date="2019-03" db="EMBL/GenBank/DDBJ databases">
        <title>Genomic Encyclopedia of Type Strains, Phase IV (KMG-IV): sequencing the most valuable type-strain genomes for metagenomic binning, comparative biology and taxonomic classification.</title>
        <authorList>
            <person name="Goeker M."/>
        </authorList>
    </citation>
    <scope>NUCLEOTIDE SEQUENCE [LARGE SCALE GENOMIC DNA]</scope>
    <source>
        <strain evidence="2 3">DSM 44684</strain>
    </source>
</reference>
<dbReference type="AlphaFoldDB" id="A0A4V2PBJ0"/>
<comment type="caution">
    <text evidence="2">The sequence shown here is derived from an EMBL/GenBank/DDBJ whole genome shotgun (WGS) entry which is preliminary data.</text>
</comment>
<dbReference type="Pfam" id="PF07969">
    <property type="entry name" value="Amidohydro_3"/>
    <property type="match status" value="1"/>
</dbReference>
<dbReference type="SUPFAM" id="SSF51338">
    <property type="entry name" value="Composite domain of metallo-dependent hydrolases"/>
    <property type="match status" value="1"/>
</dbReference>
<feature type="domain" description="Amidohydrolase 3" evidence="1">
    <location>
        <begin position="53"/>
        <end position="464"/>
    </location>
</feature>
<dbReference type="GO" id="GO:0016810">
    <property type="term" value="F:hydrolase activity, acting on carbon-nitrogen (but not peptide) bonds"/>
    <property type="evidence" value="ECO:0007669"/>
    <property type="project" value="InterPro"/>
</dbReference>
<dbReference type="Gene3D" id="2.30.40.10">
    <property type="entry name" value="Urease, subunit C, domain 1"/>
    <property type="match status" value="1"/>
</dbReference>
<dbReference type="PANTHER" id="PTHR22642:SF2">
    <property type="entry name" value="PROTEIN LONG AFTER FAR-RED 3"/>
    <property type="match status" value="1"/>
</dbReference>
<dbReference type="EMBL" id="SMFR01000002">
    <property type="protein sequence ID" value="TCJ97625.1"/>
    <property type="molecule type" value="Genomic_DNA"/>
</dbReference>
<gene>
    <name evidence="2" type="ORF">DFR71_3669</name>
</gene>
<proteinExistence type="predicted"/>
<dbReference type="SUPFAM" id="SSF51556">
    <property type="entry name" value="Metallo-dependent hydrolases"/>
    <property type="match status" value="1"/>
</dbReference>
<dbReference type="InterPro" id="IPR032466">
    <property type="entry name" value="Metal_Hydrolase"/>
</dbReference>
<dbReference type="Gene3D" id="3.10.310.70">
    <property type="match status" value="1"/>
</dbReference>
<organism evidence="2 3">
    <name type="scientific">Nocardia alba</name>
    <dbReference type="NCBI Taxonomy" id="225051"/>
    <lineage>
        <taxon>Bacteria</taxon>
        <taxon>Bacillati</taxon>
        <taxon>Actinomycetota</taxon>
        <taxon>Actinomycetes</taxon>
        <taxon>Mycobacteriales</taxon>
        <taxon>Nocardiaceae</taxon>
        <taxon>Nocardia</taxon>
    </lineage>
</organism>
<accession>A0A4V2PBJ0</accession>
<evidence type="ECO:0000313" key="3">
    <source>
        <dbReference type="Proteomes" id="UP000294856"/>
    </source>
</evidence>
<sequence length="482" mass="50540">MTDDSSRTRRPARGRVVIVLDAEIDGVPGLALRISDGRIDDIGLSLSADGATEVIDARGGAVIPGLHDHHLHLHATAADAASVRCGPPAVLNRRALSTALAEASADEHGWVRGVGYVDTVAGDLDAVALDALHASRPVRVQHRSGAMWILNTAALVAAHITDAAHPGVECSADGVPTGRIWRADTWLRSRLPLTTPPPLGSLGATLTGYGITGVTDATPDLSTGSQAALVTAALEGDLPQRLHLLGVPLRGASAHNSAPLPEQVSVGPYKIVIADSGLPPFDALVDRIRAAHRDGRAVAVHCVSRAALLLLLAALDVAGDFPGDRVEHAALVPADSIADLRRHGLRVITQPGFLSQRGDYYLDHVEPDDLDDLYRCRSLLADGVPLAMSSDSPYGPLDPWAVIAAASRRATETGTTLNAGECLTPAQALAGYLTPADDPGGRPRRIRRGSPADLVILRAPLEQVLREPSADAVDRTLFARAR</sequence>
<dbReference type="Gene3D" id="3.20.20.140">
    <property type="entry name" value="Metal-dependent hydrolases"/>
    <property type="match status" value="2"/>
</dbReference>
<dbReference type="STRING" id="1210063.GCA_001612665_01328"/>
<dbReference type="InterPro" id="IPR011059">
    <property type="entry name" value="Metal-dep_hydrolase_composite"/>
</dbReference>
<evidence type="ECO:0000259" key="1">
    <source>
        <dbReference type="Pfam" id="PF07969"/>
    </source>
</evidence>
<keyword evidence="3" id="KW-1185">Reference proteome</keyword>
<dbReference type="Proteomes" id="UP000294856">
    <property type="component" value="Unassembled WGS sequence"/>
</dbReference>
<keyword evidence="2" id="KW-0378">Hydrolase</keyword>
<evidence type="ECO:0000313" key="2">
    <source>
        <dbReference type="EMBL" id="TCJ97625.1"/>
    </source>
</evidence>
<name>A0A4V2PBJ0_9NOCA</name>
<protein>
    <submittedName>
        <fullName evidence="2">Putative amidohydrolase YtcJ</fullName>
    </submittedName>
</protein>